<dbReference type="Pfam" id="PF04575">
    <property type="entry name" value="SlipAM"/>
    <property type="match status" value="1"/>
</dbReference>
<dbReference type="EMBL" id="CP091521">
    <property type="protein sequence ID" value="UOP05412.1"/>
    <property type="molecule type" value="Genomic_DNA"/>
</dbReference>
<comment type="similarity">
    <text evidence="7">Belongs to the Slam family.</text>
</comment>
<evidence type="ECO:0000256" key="6">
    <source>
        <dbReference type="ARBA" id="ARBA00023237"/>
    </source>
</evidence>
<keyword evidence="6" id="KW-0998">Cell outer membrane</keyword>
<organism evidence="12 13">
    <name type="scientific">Conchiformibius kuhniae</name>
    <dbReference type="NCBI Taxonomy" id="211502"/>
    <lineage>
        <taxon>Bacteria</taxon>
        <taxon>Pseudomonadati</taxon>
        <taxon>Pseudomonadota</taxon>
        <taxon>Betaproteobacteria</taxon>
        <taxon>Neisseriales</taxon>
        <taxon>Neisseriaceae</taxon>
        <taxon>Conchiformibius</taxon>
    </lineage>
</organism>
<dbReference type="SUPFAM" id="SSF48452">
    <property type="entry name" value="TPR-like"/>
    <property type="match status" value="1"/>
</dbReference>
<evidence type="ECO:0000259" key="11">
    <source>
        <dbReference type="Pfam" id="PF24575"/>
    </source>
</evidence>
<evidence type="ECO:0000256" key="1">
    <source>
        <dbReference type="ARBA" id="ARBA00004571"/>
    </source>
</evidence>
<feature type="region of interest" description="Disordered" evidence="8">
    <location>
        <begin position="35"/>
        <end position="66"/>
    </location>
</feature>
<evidence type="ECO:0000256" key="8">
    <source>
        <dbReference type="SAM" id="MobiDB-lite"/>
    </source>
</evidence>
<dbReference type="Pfam" id="PF24575">
    <property type="entry name" value="TPR_Slam"/>
    <property type="match status" value="1"/>
</dbReference>
<sequence>MIYKFSAIVGVLLLLSAQVLANGTVSDEQIRERLNDSRIQDESRPEAAPPAAAPEKPSAAPAADEGKTLELSKEQLLEHPDLLVRALMAALLQNNPEHVAMLYPIYRRLPDNAREQVLEDWGAAVSARHQGRYGEAVRRYRAVLSAQPDLLLARLQLATALFEDKQFEAAEDQFRRLRSETSLPDHLHAHIDQYLAALRRGSPWRFGGGMTYQSDKNINNAPKNPDLGNGFRSDPPEAANGIALSLNAGKKFVRGNGLFGEVRADANGKYYWNNKKYNDFSVRTAAGAGYQNARSSVALLPFFEHTWYAGATKQSNKLQRFSRSAGITLEASHRFSPKWQSNFVVEYGRQRYRTRPHLNGRSLFGSATVSYLPNARQYWFAGIDHNRSRARDLDDSSNRTGVRVGWGQEWGQGFSSRLTLSHARKNHLGINFFGSRQQNREWGVNTSLWHRKLHWKGVTPRLTWHYHRQRSNQVFYSYSKHRVFVELGKQF</sequence>
<feature type="domain" description="Surface lipoprotein assembly modifier N-terminal TPR repeats region" evidence="11">
    <location>
        <begin position="69"/>
        <end position="174"/>
    </location>
</feature>
<reference evidence="12" key="2">
    <citation type="submission" date="2024-09" db="EMBL/GenBank/DDBJ databases">
        <authorList>
            <person name="Veyrier F.J."/>
        </authorList>
    </citation>
    <scope>NUCLEOTIDE SEQUENCE</scope>
    <source>
        <strain evidence="12">17694</strain>
    </source>
</reference>
<dbReference type="GO" id="GO:0009279">
    <property type="term" value="C:cell outer membrane"/>
    <property type="evidence" value="ECO:0007669"/>
    <property type="project" value="UniProtKB-SubCell"/>
</dbReference>
<evidence type="ECO:0000313" key="12">
    <source>
        <dbReference type="EMBL" id="UOP05412.1"/>
    </source>
</evidence>
<keyword evidence="4 9" id="KW-0732">Signal</keyword>
<dbReference type="KEGG" id="ckh:LVJ77_04335"/>
<keyword evidence="13" id="KW-1185">Reference proteome</keyword>
<feature type="compositionally biased region" description="Basic and acidic residues" evidence="8">
    <location>
        <begin position="35"/>
        <end position="45"/>
    </location>
</feature>
<keyword evidence="12" id="KW-0449">Lipoprotein</keyword>
<dbReference type="AlphaFoldDB" id="A0A8T9MYZ6"/>
<feature type="domain" description="Surface lipoprotein assembly modifier C-terminal" evidence="10">
    <location>
        <begin position="204"/>
        <end position="491"/>
    </location>
</feature>
<dbReference type="InterPro" id="IPR011990">
    <property type="entry name" value="TPR-like_helical_dom_sf"/>
</dbReference>
<feature type="chain" id="PRO_5035719698" evidence="9">
    <location>
        <begin position="22"/>
        <end position="491"/>
    </location>
</feature>
<dbReference type="RefSeq" id="WP_156900930.1">
    <property type="nucleotide sequence ID" value="NZ_CP091521.1"/>
</dbReference>
<dbReference type="InterPro" id="IPR007655">
    <property type="entry name" value="Slam_C"/>
</dbReference>
<evidence type="ECO:0000256" key="7">
    <source>
        <dbReference type="ARBA" id="ARBA00023609"/>
    </source>
</evidence>
<comment type="subcellular location">
    <subcellularLocation>
        <location evidence="1">Cell outer membrane</location>
        <topology evidence="1">Multi-pass membrane protein</topology>
    </subcellularLocation>
</comment>
<evidence type="ECO:0000256" key="4">
    <source>
        <dbReference type="ARBA" id="ARBA00022729"/>
    </source>
</evidence>
<feature type="signal peptide" evidence="9">
    <location>
        <begin position="1"/>
        <end position="21"/>
    </location>
</feature>
<evidence type="ECO:0000259" key="10">
    <source>
        <dbReference type="Pfam" id="PF04575"/>
    </source>
</evidence>
<keyword evidence="5" id="KW-0472">Membrane</keyword>
<gene>
    <name evidence="12" type="ORF">LVJ77_04335</name>
</gene>
<evidence type="ECO:0000256" key="9">
    <source>
        <dbReference type="SAM" id="SignalP"/>
    </source>
</evidence>
<dbReference type="Gene3D" id="1.25.40.10">
    <property type="entry name" value="Tetratricopeptide repeat domain"/>
    <property type="match status" value="1"/>
</dbReference>
<protein>
    <submittedName>
        <fullName evidence="12">Surface lipoprotein assembly modifier</fullName>
    </submittedName>
</protein>
<evidence type="ECO:0000256" key="2">
    <source>
        <dbReference type="ARBA" id="ARBA00022452"/>
    </source>
</evidence>
<feature type="compositionally biased region" description="Low complexity" evidence="8">
    <location>
        <begin position="53"/>
        <end position="63"/>
    </location>
</feature>
<proteinExistence type="inferred from homology"/>
<dbReference type="InterPro" id="IPR057556">
    <property type="entry name" value="TPR_Slam"/>
</dbReference>
<evidence type="ECO:0000256" key="5">
    <source>
        <dbReference type="ARBA" id="ARBA00023136"/>
    </source>
</evidence>
<accession>A0A8T9MYZ6</accession>
<keyword evidence="2" id="KW-1134">Transmembrane beta strand</keyword>
<keyword evidence="3" id="KW-0812">Transmembrane</keyword>
<dbReference type="Proteomes" id="UP000831534">
    <property type="component" value="Chromosome"/>
</dbReference>
<reference evidence="12" key="1">
    <citation type="journal article" date="2022" name="Res Sq">
        <title>Evolution of multicellular longitudinally dividing oral cavity symbionts (Neisseriaceae).</title>
        <authorList>
            <person name="Nyongesa S."/>
            <person name="Weber P."/>
            <person name="Bernet E."/>
            <person name="Pullido F."/>
            <person name="Nieckarz M."/>
            <person name="Delaby M."/>
            <person name="Nieves C."/>
            <person name="Viehboeck T."/>
            <person name="Krause N."/>
            <person name="Rivera-Millot A."/>
            <person name="Nakamura A."/>
            <person name="Vischer N."/>
            <person name="VanNieuwenhze M."/>
            <person name="Brun Y."/>
            <person name="Cava F."/>
            <person name="Bulgheresi S."/>
            <person name="Veyrier F."/>
        </authorList>
    </citation>
    <scope>NUCLEOTIDE SEQUENCE</scope>
    <source>
        <strain evidence="12">17694</strain>
    </source>
</reference>
<evidence type="ECO:0000256" key="3">
    <source>
        <dbReference type="ARBA" id="ARBA00022692"/>
    </source>
</evidence>
<evidence type="ECO:0000313" key="13">
    <source>
        <dbReference type="Proteomes" id="UP000831534"/>
    </source>
</evidence>
<name>A0A8T9MYZ6_9NEIS</name>